<reference evidence="2" key="2">
    <citation type="submission" date="2018-08" db="UniProtKB">
        <authorList>
            <consortium name="EnsemblPlants"/>
        </authorList>
    </citation>
    <scope>IDENTIFICATION</scope>
    <source>
        <strain evidence="2">Yugu1</strain>
    </source>
</reference>
<evidence type="ECO:0000313" key="3">
    <source>
        <dbReference type="Proteomes" id="UP000004995"/>
    </source>
</evidence>
<dbReference type="Pfam" id="PF03080">
    <property type="entry name" value="Neprosin"/>
    <property type="match status" value="2"/>
</dbReference>
<dbReference type="EMBL" id="AGNK02001825">
    <property type="status" value="NOT_ANNOTATED_CDS"/>
    <property type="molecule type" value="Genomic_DNA"/>
</dbReference>
<dbReference type="PANTHER" id="PTHR31589:SF112">
    <property type="entry name" value="OS01G0834300 PROTEIN"/>
    <property type="match status" value="1"/>
</dbReference>
<dbReference type="OMA" id="NAIKIGW"/>
<dbReference type="InterPro" id="IPR004314">
    <property type="entry name" value="Neprosin"/>
</dbReference>
<dbReference type="InParanoid" id="K3ZD66"/>
<dbReference type="Gramene" id="KQL16041">
    <property type="protein sequence ID" value="KQL16041"/>
    <property type="gene ID" value="SETIT_024499mg"/>
</dbReference>
<dbReference type="Gene3D" id="3.90.1320.10">
    <property type="entry name" value="Outer-capsid protein sigma 3, large lobe"/>
    <property type="match status" value="1"/>
</dbReference>
<dbReference type="InterPro" id="IPR053168">
    <property type="entry name" value="Glutamic_endopeptidase"/>
</dbReference>
<accession>K3ZD66</accession>
<protein>
    <recommendedName>
        <fullName evidence="1">Neprosin PEP catalytic domain-containing protein</fullName>
    </recommendedName>
</protein>
<dbReference type="eggNOG" id="ENOG502R3FF">
    <property type="taxonomic scope" value="Eukaryota"/>
</dbReference>
<dbReference type="AlphaFoldDB" id="K3ZD66"/>
<feature type="domain" description="Neprosin PEP catalytic" evidence="1">
    <location>
        <begin position="27"/>
        <end position="248"/>
    </location>
</feature>
<evidence type="ECO:0000313" key="2">
    <source>
        <dbReference type="EnsemblPlants" id="KQL16041"/>
    </source>
</evidence>
<name>K3ZD66_SETIT</name>
<keyword evidence="3" id="KW-1185">Reference proteome</keyword>
<dbReference type="HOGENOM" id="CLU_030538_3_0_1"/>
<evidence type="ECO:0000259" key="1">
    <source>
        <dbReference type="PROSITE" id="PS52045"/>
    </source>
</evidence>
<sequence length="248" mass="27359">GDLDSTSLEDDVEGLTVRHVDPLFFPIVNGSHTIQQPNDKNAQLDGGATYFYNYYGIEVTSDVYGFPIDKDERSGIFVQINNLGDQTKWNHNAINVGWHVEPGLYSDSKTHFYVHWTSDGYEATGCYNLMCPGYKIDDNSHILPGGDEIRDWLVYIEINSEPCLIGQFPKSLFTSLGDKADNIRLGGFVVTRTTKMALMGSGFLPNNTKAASLSNIQLINKDGKASKNIYSVSPISVEGKFTCGGPLE</sequence>
<dbReference type="Proteomes" id="UP000004995">
    <property type="component" value="Unassembled WGS sequence"/>
</dbReference>
<dbReference type="PANTHER" id="PTHR31589">
    <property type="entry name" value="PROTEIN, PUTATIVE (DUF239)-RELATED-RELATED"/>
    <property type="match status" value="1"/>
</dbReference>
<dbReference type="EnsemblPlants" id="KQL16041">
    <property type="protein sequence ID" value="KQL16041"/>
    <property type="gene ID" value="SETIT_024499mg"/>
</dbReference>
<dbReference type="PROSITE" id="PS52045">
    <property type="entry name" value="NEPROSIN_PEP_CD"/>
    <property type="match status" value="1"/>
</dbReference>
<proteinExistence type="predicted"/>
<reference evidence="3" key="1">
    <citation type="journal article" date="2012" name="Nat. Biotechnol.">
        <title>Reference genome sequence of the model plant Setaria.</title>
        <authorList>
            <person name="Bennetzen J.L."/>
            <person name="Schmutz J."/>
            <person name="Wang H."/>
            <person name="Percifield R."/>
            <person name="Hawkins J."/>
            <person name="Pontaroli A.C."/>
            <person name="Estep M."/>
            <person name="Feng L."/>
            <person name="Vaughn J.N."/>
            <person name="Grimwood J."/>
            <person name="Jenkins J."/>
            <person name="Barry K."/>
            <person name="Lindquist E."/>
            <person name="Hellsten U."/>
            <person name="Deshpande S."/>
            <person name="Wang X."/>
            <person name="Wu X."/>
            <person name="Mitros T."/>
            <person name="Triplett J."/>
            <person name="Yang X."/>
            <person name="Ye C.Y."/>
            <person name="Mauro-Herrera M."/>
            <person name="Wang L."/>
            <person name="Li P."/>
            <person name="Sharma M."/>
            <person name="Sharma R."/>
            <person name="Ronald P.C."/>
            <person name="Panaud O."/>
            <person name="Kellogg E.A."/>
            <person name="Brutnell T.P."/>
            <person name="Doust A.N."/>
            <person name="Tuskan G.A."/>
            <person name="Rokhsar D."/>
            <person name="Devos K.M."/>
        </authorList>
    </citation>
    <scope>NUCLEOTIDE SEQUENCE [LARGE SCALE GENOMIC DNA]</scope>
    <source>
        <strain evidence="3">cv. Yugu1</strain>
    </source>
</reference>
<organism evidence="2 3">
    <name type="scientific">Setaria italica</name>
    <name type="common">Foxtail millet</name>
    <name type="synonym">Panicum italicum</name>
    <dbReference type="NCBI Taxonomy" id="4555"/>
    <lineage>
        <taxon>Eukaryota</taxon>
        <taxon>Viridiplantae</taxon>
        <taxon>Streptophyta</taxon>
        <taxon>Embryophyta</taxon>
        <taxon>Tracheophyta</taxon>
        <taxon>Spermatophyta</taxon>
        <taxon>Magnoliopsida</taxon>
        <taxon>Liliopsida</taxon>
        <taxon>Poales</taxon>
        <taxon>Poaceae</taxon>
        <taxon>PACMAD clade</taxon>
        <taxon>Panicoideae</taxon>
        <taxon>Panicodae</taxon>
        <taxon>Paniceae</taxon>
        <taxon>Cenchrinae</taxon>
        <taxon>Setaria</taxon>
    </lineage>
</organism>
<dbReference type="STRING" id="4555.K3ZD66"/>